<comment type="caution">
    <text evidence="1">The sequence shown here is derived from an EMBL/GenBank/DDBJ whole genome shotgun (WGS) entry which is preliminary data.</text>
</comment>
<name>A0ABU9QSJ1_9BURK</name>
<dbReference type="Proteomes" id="UP001494588">
    <property type="component" value="Unassembled WGS sequence"/>
</dbReference>
<reference evidence="1 2" key="1">
    <citation type="submission" date="2024-01" db="EMBL/GenBank/DDBJ databases">
        <title>The diversity of rhizobia nodulating Mimosa spp. in eleven states of Brazil covering several biomes is determined by host plant, location, and edaphic factors.</title>
        <authorList>
            <person name="Rouws L."/>
            <person name="Barauna A."/>
            <person name="Beukes C."/>
            <person name="De Faria S.M."/>
            <person name="Gross E."/>
            <person name="Dos Reis Junior F.B."/>
            <person name="Simon M."/>
            <person name="Maluk M."/>
            <person name="Odee D.W."/>
            <person name="Kenicer G."/>
            <person name="Young J.P.W."/>
            <person name="Reis V.M."/>
            <person name="Zilli J."/>
            <person name="James E.K."/>
        </authorList>
    </citation>
    <scope>NUCLEOTIDE SEQUENCE [LARGE SCALE GENOMIC DNA]</scope>
    <source>
        <strain evidence="1 2">JPY77</strain>
    </source>
</reference>
<proteinExistence type="predicted"/>
<evidence type="ECO:0000313" key="2">
    <source>
        <dbReference type="Proteomes" id="UP001494588"/>
    </source>
</evidence>
<dbReference type="EMBL" id="JAZHGC010000097">
    <property type="protein sequence ID" value="MEM5292469.1"/>
    <property type="molecule type" value="Genomic_DNA"/>
</dbReference>
<organism evidence="1 2">
    <name type="scientific">Paraburkholderia sabiae</name>
    <dbReference type="NCBI Taxonomy" id="273251"/>
    <lineage>
        <taxon>Bacteria</taxon>
        <taxon>Pseudomonadati</taxon>
        <taxon>Pseudomonadota</taxon>
        <taxon>Betaproteobacteria</taxon>
        <taxon>Burkholderiales</taxon>
        <taxon>Burkholderiaceae</taxon>
        <taxon>Paraburkholderia</taxon>
    </lineage>
</organism>
<keyword evidence="2" id="KW-1185">Reference proteome</keyword>
<protein>
    <submittedName>
        <fullName evidence="1">Uncharacterized protein</fullName>
    </submittedName>
</protein>
<sequence>MFGIVSALVHIEDFEVAPAIIARPALDALWNAIGIDHSQTNFGGSLP</sequence>
<dbReference type="RefSeq" id="WP_201662651.1">
    <property type="nucleotide sequence ID" value="NZ_CAJHCS010000075.1"/>
</dbReference>
<gene>
    <name evidence="1" type="ORF">V4C55_43285</name>
</gene>
<accession>A0ABU9QSJ1</accession>
<evidence type="ECO:0000313" key="1">
    <source>
        <dbReference type="EMBL" id="MEM5292469.1"/>
    </source>
</evidence>